<gene>
    <name evidence="2" type="ORF">N136_02928</name>
</gene>
<comment type="caution">
    <text evidence="2">The sequence shown here is derived from an EMBL/GenBank/DDBJ whole genome shotgun (WGS) entry which is preliminary data.</text>
</comment>
<feature type="non-terminal residue" evidence="2">
    <location>
        <position position="63"/>
    </location>
</feature>
<dbReference type="Proteomes" id="UP000016605">
    <property type="component" value="Unassembled WGS sequence"/>
</dbReference>
<accession>U2RPF8</accession>
<reference evidence="2 3" key="1">
    <citation type="submission" date="2013-08" db="EMBL/GenBank/DDBJ databases">
        <authorList>
            <person name="Weinstock G."/>
            <person name="Sodergren E."/>
            <person name="Wylie T."/>
            <person name="Fulton L."/>
            <person name="Fulton R."/>
            <person name="Fronick C."/>
            <person name="O'Laughlin M."/>
            <person name="Godfrey J."/>
            <person name="Miner T."/>
            <person name="Herter B."/>
            <person name="Appelbaum E."/>
            <person name="Cordes M."/>
            <person name="Lek S."/>
            <person name="Wollam A."/>
            <person name="Pepin K.H."/>
            <person name="Palsikar V.B."/>
            <person name="Mitreva M."/>
            <person name="Wilson R.K."/>
        </authorList>
    </citation>
    <scope>NUCLEOTIDE SEQUENCE [LARGE SCALE GENOMIC DNA]</scope>
    <source>
        <strain evidence="2 3">ATCC 14665</strain>
    </source>
</reference>
<proteinExistence type="predicted"/>
<feature type="region of interest" description="Disordered" evidence="1">
    <location>
        <begin position="20"/>
        <end position="63"/>
    </location>
</feature>
<name>U2RPF8_LEIAQ</name>
<sequence>MLPGASSLPFLAADSGLLGVPFRPQRKAPPECIRIPGDSCASSPSPRPRSRASGSRSALQRPP</sequence>
<dbReference type="HOGENOM" id="CLU_2891107_0_0_11"/>
<dbReference type="EMBL" id="AWVQ01000390">
    <property type="protein sequence ID" value="ERK70731.1"/>
    <property type="molecule type" value="Genomic_DNA"/>
</dbReference>
<feature type="compositionally biased region" description="Low complexity" evidence="1">
    <location>
        <begin position="51"/>
        <end position="63"/>
    </location>
</feature>
<evidence type="ECO:0000313" key="3">
    <source>
        <dbReference type="Proteomes" id="UP000016605"/>
    </source>
</evidence>
<evidence type="ECO:0000313" key="2">
    <source>
        <dbReference type="EMBL" id="ERK70731.1"/>
    </source>
</evidence>
<dbReference type="AlphaFoldDB" id="U2RPF8"/>
<organism evidence="2 3">
    <name type="scientific">Leifsonia aquatica ATCC 14665</name>
    <dbReference type="NCBI Taxonomy" id="1358026"/>
    <lineage>
        <taxon>Bacteria</taxon>
        <taxon>Bacillati</taxon>
        <taxon>Actinomycetota</taxon>
        <taxon>Actinomycetes</taxon>
        <taxon>Micrococcales</taxon>
        <taxon>Microbacteriaceae</taxon>
        <taxon>Leifsonia</taxon>
    </lineage>
</organism>
<protein>
    <submittedName>
        <fullName evidence="2">Uncharacterized protein</fullName>
    </submittedName>
</protein>
<evidence type="ECO:0000256" key="1">
    <source>
        <dbReference type="SAM" id="MobiDB-lite"/>
    </source>
</evidence>